<evidence type="ECO:0000256" key="1">
    <source>
        <dbReference type="SAM" id="Coils"/>
    </source>
</evidence>
<dbReference type="GeneID" id="14552490"/>
<dbReference type="REBASE" id="134316">
    <property type="entry name" value="SauGG12ORF8195P"/>
</dbReference>
<dbReference type="OMA" id="TRSYPYA"/>
<accession>A0A0U3H4R6</accession>
<dbReference type="OrthoDB" id="371781at2157"/>
<dbReference type="Proteomes" id="UP000065473">
    <property type="component" value="Chromosome"/>
</dbReference>
<feature type="coiled-coil region" evidence="1">
    <location>
        <begin position="173"/>
        <end position="210"/>
    </location>
</feature>
<dbReference type="REBASE" id="134330">
    <property type="entry name" value="SacNG05ORF11215P"/>
</dbReference>
<protein>
    <submittedName>
        <fullName evidence="2">Uncharacterized protein</fullName>
    </submittedName>
</protein>
<sequence length="371" mass="43277">MDDPDMKFYGKIEGIRYKASFKMPVLHEYSLLKEGIENQTAFIYKLGSHKFAVSWWVSPKRTRSYPYARVYNTLQFSGKKVTIIPVMKDEGEEGDRDFIQWDTISLMSLLGVYVILGYYVEASKKSQGKITSQRFDYEYLKAQFEELSNWQSDALHWNINQVNKIGDLMNMAIEAYERISQRLNVRLKDIQSAKNKAEEVYRDLEKFKNHSRTQSEKAQQREVLTTQPKENITGEKAPIDIENYLGGLYHFTIDEAYVNLQSKTACIVEAKNSKSNCLPSEEDIKDGLLKMIIFLNLSELYYEYGDAYIRIEHINPFLKLTGVCESFKPRHKVVLEELLREAKENNLKIILNQKVIDVKGSEILYYTDFMC</sequence>
<evidence type="ECO:0000313" key="4">
    <source>
        <dbReference type="Proteomes" id="UP000060043"/>
    </source>
</evidence>
<gene>
    <name evidence="2" type="ORF">ATY89_08190</name>
    <name evidence="3" type="ORF">ATZ20_11210</name>
</gene>
<dbReference type="EMBL" id="CP013695">
    <property type="protein sequence ID" value="ALU32661.1"/>
    <property type="molecule type" value="Genomic_DNA"/>
</dbReference>
<evidence type="ECO:0000313" key="2">
    <source>
        <dbReference type="EMBL" id="ALU29919.1"/>
    </source>
</evidence>
<organism evidence="2 5">
    <name type="scientific">Sulfolobus acidocaldarius</name>
    <dbReference type="NCBI Taxonomy" id="2285"/>
    <lineage>
        <taxon>Archaea</taxon>
        <taxon>Thermoproteota</taxon>
        <taxon>Thermoprotei</taxon>
        <taxon>Sulfolobales</taxon>
        <taxon>Sulfolobaceae</taxon>
        <taxon>Sulfolobus</taxon>
    </lineage>
</organism>
<dbReference type="EMBL" id="CP013694">
    <property type="protein sequence ID" value="ALU29919.1"/>
    <property type="molecule type" value="Genomic_DNA"/>
</dbReference>
<proteinExistence type="predicted"/>
<dbReference type="RefSeq" id="WP_011278780.1">
    <property type="nucleotide sequence ID" value="NZ_CP013694.1"/>
</dbReference>
<evidence type="ECO:0000313" key="5">
    <source>
        <dbReference type="Proteomes" id="UP000065473"/>
    </source>
</evidence>
<name>A0A0U3H4R6_9CREN</name>
<dbReference type="Proteomes" id="UP000060043">
    <property type="component" value="Chromosome"/>
</dbReference>
<evidence type="ECO:0000313" key="3">
    <source>
        <dbReference type="EMBL" id="ALU32661.1"/>
    </source>
</evidence>
<keyword evidence="1" id="KW-0175">Coiled coil</keyword>
<reference evidence="4 5" key="1">
    <citation type="submission" date="2015-12" db="EMBL/GenBank/DDBJ databases">
        <title>A stable core within a dynamic pangenome in Sulfolobus acidocaldarius.</title>
        <authorList>
            <person name="Anderson R."/>
            <person name="Kouris A."/>
            <person name="Seward C."/>
            <person name="Campbell K."/>
            <person name="Whitaker R."/>
        </authorList>
    </citation>
    <scope>NUCLEOTIDE SEQUENCE [LARGE SCALE GENOMIC DNA]</scope>
    <source>
        <strain evidence="2 5">GG12-C01-09</strain>
        <strain evidence="3 4">NG05B_CO5_07</strain>
    </source>
</reference>
<dbReference type="AlphaFoldDB" id="A0A0U3H4R6"/>